<dbReference type="Proteomes" id="UP001409585">
    <property type="component" value="Unassembled WGS sequence"/>
</dbReference>
<gene>
    <name evidence="1" type="ORF">GCM10025791_46170</name>
</gene>
<reference evidence="2" key="1">
    <citation type="journal article" date="2019" name="Int. J. Syst. Evol. Microbiol.">
        <title>The Global Catalogue of Microorganisms (GCM) 10K type strain sequencing project: providing services to taxonomists for standard genome sequencing and annotation.</title>
        <authorList>
            <consortium name="The Broad Institute Genomics Platform"/>
            <consortium name="The Broad Institute Genome Sequencing Center for Infectious Disease"/>
            <person name="Wu L."/>
            <person name="Ma J."/>
        </authorList>
    </citation>
    <scope>NUCLEOTIDE SEQUENCE [LARGE SCALE GENOMIC DNA]</scope>
    <source>
        <strain evidence="2">JCM 19134</strain>
    </source>
</reference>
<name>A0AAV3U965_9ALTE</name>
<protein>
    <recommendedName>
        <fullName evidence="3">RcsF protein</fullName>
    </recommendedName>
</protein>
<sequence>MLVALLSVGCGRFSVQTNASNVLAGQTSALLVKEYAPTEIAQYDASVLGYVEASDCQQRASDTKPNRRSVVNKLKIQTQKMGGNGLVVMACAESVEAMCNRYLACRAEAYLVPER</sequence>
<evidence type="ECO:0000313" key="2">
    <source>
        <dbReference type="Proteomes" id="UP001409585"/>
    </source>
</evidence>
<dbReference type="EMBL" id="BAABLX010000078">
    <property type="protein sequence ID" value="GAA4959775.1"/>
    <property type="molecule type" value="Genomic_DNA"/>
</dbReference>
<comment type="caution">
    <text evidence="1">The sequence shown here is derived from an EMBL/GenBank/DDBJ whole genome shotgun (WGS) entry which is preliminary data.</text>
</comment>
<evidence type="ECO:0008006" key="3">
    <source>
        <dbReference type="Google" id="ProtNLM"/>
    </source>
</evidence>
<evidence type="ECO:0000313" key="1">
    <source>
        <dbReference type="EMBL" id="GAA4959775.1"/>
    </source>
</evidence>
<proteinExistence type="predicted"/>
<organism evidence="1 2">
    <name type="scientific">Halioxenophilus aromaticivorans</name>
    <dbReference type="NCBI Taxonomy" id="1306992"/>
    <lineage>
        <taxon>Bacteria</taxon>
        <taxon>Pseudomonadati</taxon>
        <taxon>Pseudomonadota</taxon>
        <taxon>Gammaproteobacteria</taxon>
        <taxon>Alteromonadales</taxon>
        <taxon>Alteromonadaceae</taxon>
        <taxon>Halioxenophilus</taxon>
    </lineage>
</organism>
<dbReference type="Gene3D" id="3.30.110.70">
    <property type="entry name" value="Hypothetical protein apc22750. Chain B"/>
    <property type="match status" value="1"/>
</dbReference>
<keyword evidence="2" id="KW-1185">Reference proteome</keyword>
<dbReference type="AlphaFoldDB" id="A0AAV3U965"/>
<accession>A0AAV3U965</accession>